<gene>
    <name evidence="1" type="ORF">IM725_19805</name>
</gene>
<dbReference type="Pfam" id="PF02012">
    <property type="entry name" value="BNR"/>
    <property type="match status" value="1"/>
</dbReference>
<evidence type="ECO:0008006" key="3">
    <source>
        <dbReference type="Google" id="ProtNLM"/>
    </source>
</evidence>
<dbReference type="EMBL" id="JADDOJ010000151">
    <property type="protein sequence ID" value="MBE7942817.1"/>
    <property type="molecule type" value="Genomic_DNA"/>
</dbReference>
<protein>
    <recommendedName>
        <fullName evidence="3">Exo-alpha-sialidase</fullName>
    </recommendedName>
</protein>
<dbReference type="Gene3D" id="2.130.10.10">
    <property type="entry name" value="YVTN repeat-like/Quinoprotein amine dehydrogenase"/>
    <property type="match status" value="2"/>
</dbReference>
<dbReference type="CDD" id="cd15482">
    <property type="entry name" value="Sialidase_non-viral"/>
    <property type="match status" value="1"/>
</dbReference>
<sequence>DGEVMLAGEAAGGTQDTSLDAGQTWTAGNSPSSIWINSAMSAHGERLVALQYGGGIYLSTDKGVTWTRATDPLVNNASGLAFEGAAMSQDGLRIAATVQPSTAVPAGEIVLSQDGGATWHAAALPAGTHWWRGVAMSTTGQVIVAVANSGEVYRSNDGGGTWTALSVSVGGTGFVESWYRVAMSADGSTLVIMANSYGGSSGSGVFVSRDGGATWTRPYVLTADYTEASVSADGSVIAVSVSNTGTTPGRILLSTDGGTSFQPVAMPGTDTDWRAVTVSADGDQFAAATGRFDNNTVGQLYTSLGHRTSVGTSGAITGAAGDAVVLVYQGNGHWAVQSAGGPAFAVR</sequence>
<evidence type="ECO:0000313" key="2">
    <source>
        <dbReference type="Proteomes" id="UP000715965"/>
    </source>
</evidence>
<dbReference type="RefSeq" id="WP_193782361.1">
    <property type="nucleotide sequence ID" value="NZ_JADDOJ010000151.1"/>
</dbReference>
<keyword evidence="2" id="KW-1185">Reference proteome</keyword>
<name>A0ABR9SLA2_9BURK</name>
<feature type="non-terminal residue" evidence="1">
    <location>
        <position position="1"/>
    </location>
</feature>
<evidence type="ECO:0000313" key="1">
    <source>
        <dbReference type="EMBL" id="MBE7942817.1"/>
    </source>
</evidence>
<dbReference type="InterPro" id="IPR015943">
    <property type="entry name" value="WD40/YVTN_repeat-like_dom_sf"/>
</dbReference>
<reference evidence="1 2" key="1">
    <citation type="submission" date="2020-10" db="EMBL/GenBank/DDBJ databases">
        <title>Draft genome of Ramlibacter aquaticus LMG 30558.</title>
        <authorList>
            <person name="Props R."/>
        </authorList>
    </citation>
    <scope>NUCLEOTIDE SEQUENCE [LARGE SCALE GENOMIC DNA]</scope>
    <source>
        <strain evidence="1 2">LMG 30558</strain>
    </source>
</reference>
<accession>A0ABR9SLA2</accession>
<dbReference type="SUPFAM" id="SSF50939">
    <property type="entry name" value="Sialidases"/>
    <property type="match status" value="1"/>
</dbReference>
<organism evidence="1 2">
    <name type="scientific">Ramlibacter aquaticus</name>
    <dbReference type="NCBI Taxonomy" id="2780094"/>
    <lineage>
        <taxon>Bacteria</taxon>
        <taxon>Pseudomonadati</taxon>
        <taxon>Pseudomonadota</taxon>
        <taxon>Betaproteobacteria</taxon>
        <taxon>Burkholderiales</taxon>
        <taxon>Comamonadaceae</taxon>
        <taxon>Ramlibacter</taxon>
    </lineage>
</organism>
<proteinExistence type="predicted"/>
<dbReference type="InterPro" id="IPR036278">
    <property type="entry name" value="Sialidase_sf"/>
</dbReference>
<dbReference type="InterPro" id="IPR002860">
    <property type="entry name" value="BNR_rpt"/>
</dbReference>
<comment type="caution">
    <text evidence="1">The sequence shown here is derived from an EMBL/GenBank/DDBJ whole genome shotgun (WGS) entry which is preliminary data.</text>
</comment>
<dbReference type="Proteomes" id="UP000715965">
    <property type="component" value="Unassembled WGS sequence"/>
</dbReference>